<feature type="region of interest" description="Disordered" evidence="1">
    <location>
        <begin position="726"/>
        <end position="748"/>
    </location>
</feature>
<dbReference type="Proteomes" id="UP000290189">
    <property type="component" value="Unassembled WGS sequence"/>
</dbReference>
<accession>A0A3P3Y9D6</accession>
<feature type="domain" description="FHA" evidence="2">
    <location>
        <begin position="635"/>
        <end position="684"/>
    </location>
</feature>
<evidence type="ECO:0000313" key="4">
    <source>
        <dbReference type="Proteomes" id="UP000290189"/>
    </source>
</evidence>
<geneLocation type="mitochondrion" evidence="3"/>
<dbReference type="Gene3D" id="2.30.29.30">
    <property type="entry name" value="Pleckstrin-homology domain (PH domain)/Phosphotyrosine-binding domain (PTB)"/>
    <property type="match status" value="1"/>
</dbReference>
<reference evidence="3 4" key="1">
    <citation type="submission" date="2018-03" db="EMBL/GenBank/DDBJ databases">
        <authorList>
            <person name="Fogelqvist J."/>
        </authorList>
    </citation>
    <scope>NUCLEOTIDE SEQUENCE [LARGE SCALE GENOMIC DNA]</scope>
</reference>
<evidence type="ECO:0000313" key="3">
    <source>
        <dbReference type="EMBL" id="SPQ96781.1"/>
    </source>
</evidence>
<organism evidence="3 4">
    <name type="scientific">Plasmodiophora brassicae</name>
    <name type="common">Clubroot disease agent</name>
    <dbReference type="NCBI Taxonomy" id="37360"/>
    <lineage>
        <taxon>Eukaryota</taxon>
        <taxon>Sar</taxon>
        <taxon>Rhizaria</taxon>
        <taxon>Endomyxa</taxon>
        <taxon>Phytomyxea</taxon>
        <taxon>Plasmodiophorida</taxon>
        <taxon>Plasmodiophoridae</taxon>
        <taxon>Plasmodiophora</taxon>
    </lineage>
</organism>
<gene>
    <name evidence="3" type="ORF">PLBR_LOCUS3996</name>
</gene>
<sequence>MLKIGGRRGSIGSYAAFQELPESSFAQDPDPKIGRVFSSMDDHTMSVIDTLRYLPYNIESSTRKSYPLAASPTFEGAVDLQAASSLLPTQQWQQAYVEVSNGTLMFRRERSQTQNTGRFPISFVLSTDAVPLEASATATGADEISFSISDSDGKDNGSDVAQSMQAIAEKRRREFDVHFKNHADREIGDHIVKVVTPDSIVIMKCQSESQKVDLLEGIERSLRPLVGEEIWADKVQAAKKVTPLLKKELFLQRYRMETIMTCLAESGLANACSSMLASSSKKFQGTVEVNEFNISGNLHDRMTSNTYFMILHDQSLYWFASSSAQRPTSFLALTFASAGLDTNEIRNGRWVFYVKTPLRKLSFRAKHAVALCEWLHEIQQTINQCRQEAELANALKAGMEAASAAGDRPVKPTHRKKQSLLSTILRGPQHPLDAKSVPLLEGNGEATSATPTTMDIAMHLSHIVDLRVAGYTVDHCMESEPAMNVFVKFLDESEERCLLECLIAIDKCIATIPIDPAAARQLVDAFVSNGSPDQLPHLSPEMASAIERDILGQAKIPVTVFDDLRRWVSPKVDQLFGKLKRTAQFRAMVQREVGDTDSASQDFNNPVDMELALQISVKGESGHQTFVLDSKANSITIGRDPSNDVILSDKHVSRSHIRITYTKTHAELFDLGSSTGATVNGAKTQHCALVPGDVIVIGITSIKFDLYESRVRRGSRLVSEMFRRMGGWESSQTSQDPQDRPDNNAGSN</sequence>
<dbReference type="AlphaFoldDB" id="A0A3P3Y9D6"/>
<dbReference type="SUPFAM" id="SSF50729">
    <property type="entry name" value="PH domain-like"/>
    <property type="match status" value="1"/>
</dbReference>
<dbReference type="InterPro" id="IPR011993">
    <property type="entry name" value="PH-like_dom_sf"/>
</dbReference>
<dbReference type="InterPro" id="IPR001849">
    <property type="entry name" value="PH_domain"/>
</dbReference>
<dbReference type="Gene3D" id="2.60.200.20">
    <property type="match status" value="1"/>
</dbReference>
<dbReference type="SMART" id="SM00240">
    <property type="entry name" value="FHA"/>
    <property type="match status" value="1"/>
</dbReference>
<name>A0A3P3Y9D6_PLABS</name>
<keyword evidence="3" id="KW-0496">Mitochondrion</keyword>
<dbReference type="EMBL" id="OVEO01000006">
    <property type="protein sequence ID" value="SPQ96781.1"/>
    <property type="molecule type" value="Genomic_DNA"/>
</dbReference>
<dbReference type="PROSITE" id="PS50006">
    <property type="entry name" value="FHA_DOMAIN"/>
    <property type="match status" value="1"/>
</dbReference>
<evidence type="ECO:0000259" key="2">
    <source>
        <dbReference type="PROSITE" id="PS50006"/>
    </source>
</evidence>
<proteinExistence type="predicted"/>
<dbReference type="InterPro" id="IPR000253">
    <property type="entry name" value="FHA_dom"/>
</dbReference>
<dbReference type="Pfam" id="PF00498">
    <property type="entry name" value="FHA"/>
    <property type="match status" value="1"/>
</dbReference>
<dbReference type="SMART" id="SM00233">
    <property type="entry name" value="PH"/>
    <property type="match status" value="2"/>
</dbReference>
<protein>
    <recommendedName>
        <fullName evidence="2">FHA domain-containing protein</fullName>
    </recommendedName>
</protein>
<dbReference type="SUPFAM" id="SSF49879">
    <property type="entry name" value="SMAD/FHA domain"/>
    <property type="match status" value="1"/>
</dbReference>
<evidence type="ECO:0000256" key="1">
    <source>
        <dbReference type="SAM" id="MobiDB-lite"/>
    </source>
</evidence>
<dbReference type="InterPro" id="IPR008984">
    <property type="entry name" value="SMAD_FHA_dom_sf"/>
</dbReference>
<dbReference type="CDD" id="cd00060">
    <property type="entry name" value="FHA"/>
    <property type="match status" value="1"/>
</dbReference>